<dbReference type="EMBL" id="MWBQ01000120">
    <property type="protein sequence ID" value="OQA56343.1"/>
    <property type="molecule type" value="Genomic_DNA"/>
</dbReference>
<organism evidence="6">
    <name type="scientific">Candidatus Atribacter allofermentans</name>
    <dbReference type="NCBI Taxonomy" id="1852833"/>
    <lineage>
        <taxon>Bacteria</taxon>
        <taxon>Pseudomonadati</taxon>
        <taxon>Atribacterota</taxon>
        <taxon>Atribacteria</taxon>
        <taxon>Atribacterales</taxon>
        <taxon>Atribacteraceae</taxon>
        <taxon>Atribacter</taxon>
    </lineage>
</organism>
<dbReference type="InterPro" id="IPR006059">
    <property type="entry name" value="SBP"/>
</dbReference>
<name>A0A1V5SQ30_9BACT</name>
<keyword evidence="3" id="KW-0813">Transport</keyword>
<proteinExistence type="inferred from homology"/>
<comment type="subcellular location">
    <subcellularLocation>
        <location evidence="1">Periplasm</location>
    </subcellularLocation>
</comment>
<comment type="caution">
    <text evidence="6">The sequence shown here is derived from an EMBL/GenBank/DDBJ whole genome shotgun (WGS) entry which is preliminary data.</text>
</comment>
<evidence type="ECO:0000256" key="3">
    <source>
        <dbReference type="ARBA" id="ARBA00022448"/>
    </source>
</evidence>
<dbReference type="SUPFAM" id="SSF53850">
    <property type="entry name" value="Periplasmic binding protein-like II"/>
    <property type="match status" value="1"/>
</dbReference>
<evidence type="ECO:0000256" key="4">
    <source>
        <dbReference type="ARBA" id="ARBA00022729"/>
    </source>
</evidence>
<reference evidence="6" key="1">
    <citation type="submission" date="2017-02" db="EMBL/GenBank/DDBJ databases">
        <title>Delving into the versatile metabolic prowess of the omnipresent phylum Bacteroidetes.</title>
        <authorList>
            <person name="Nobu M.K."/>
            <person name="Mei R."/>
            <person name="Narihiro T."/>
            <person name="Kuroda K."/>
            <person name="Liu W.-T."/>
        </authorList>
    </citation>
    <scope>NUCLEOTIDE SEQUENCE</scope>
    <source>
        <strain evidence="6">ADurb.Bin276</strain>
    </source>
</reference>
<dbReference type="PANTHER" id="PTHR43649:SF34">
    <property type="entry name" value="ABC TRANSPORTER PERIPLASMIC-BINDING PROTEIN YCJN-RELATED"/>
    <property type="match status" value="1"/>
</dbReference>
<evidence type="ECO:0000256" key="1">
    <source>
        <dbReference type="ARBA" id="ARBA00004418"/>
    </source>
</evidence>
<comment type="similarity">
    <text evidence="2">Belongs to the bacterial solute-binding protein 1 family.</text>
</comment>
<dbReference type="GO" id="GO:0042597">
    <property type="term" value="C:periplasmic space"/>
    <property type="evidence" value="ECO:0007669"/>
    <property type="project" value="UniProtKB-SubCell"/>
</dbReference>
<dbReference type="Proteomes" id="UP000485569">
    <property type="component" value="Unassembled WGS sequence"/>
</dbReference>
<sequence>MFKKLLLSLLVMLLFASISIAAPVKLVVVGDAGHNLKPFDWYANDIKEKFDVELQVIGVPFGELYEKEKVELIAGTGAYDILIVYPRFLTEFAANGWLYPFEELAQKYDPLLDDVTPGYRDFYCKYGGKLFALPFDGDILNLYYRKDLIENEKEKANFKEKYGYDLKVPETWDEYLVVAEFFNRKAGESLGDQVLERDFYGTAYYGQKDNLFAWWGNIFAGYGGVYFDEETLEPGINSEAALKALEMNIKIHQFCPPDVLAYGYEELKDIYLNGDCFMIVQWPCVGKKGADPAQSKIVGKVGVSHVPGVETDGEIYFRALMPCGRVLAIANDSRNQETAFKVIHYLSTVTSMDDVSTAETGLDPYRYSHFEHPEEYDMFENVEDARIYLEGVQKNMEKGYPEMVLPGTVEYEETLGVELIKALSGEKDAKQALDDAAQQWKEITDRLGYEKQKEMFQALVRGWKEAGLW</sequence>
<dbReference type="Pfam" id="PF01547">
    <property type="entry name" value="SBP_bac_1"/>
    <property type="match status" value="1"/>
</dbReference>
<evidence type="ECO:0000256" key="2">
    <source>
        <dbReference type="ARBA" id="ARBA00008520"/>
    </source>
</evidence>
<feature type="chain" id="PRO_5012663659" evidence="5">
    <location>
        <begin position="22"/>
        <end position="469"/>
    </location>
</feature>
<dbReference type="AlphaFoldDB" id="A0A1V5SQ30"/>
<keyword evidence="4 5" id="KW-0732">Signal</keyword>
<dbReference type="Gene3D" id="3.40.190.10">
    <property type="entry name" value="Periplasmic binding protein-like II"/>
    <property type="match status" value="2"/>
</dbReference>
<dbReference type="PANTHER" id="PTHR43649">
    <property type="entry name" value="ARABINOSE-BINDING PROTEIN-RELATED"/>
    <property type="match status" value="1"/>
</dbReference>
<feature type="signal peptide" evidence="5">
    <location>
        <begin position="1"/>
        <end position="21"/>
    </location>
</feature>
<dbReference type="InterPro" id="IPR050490">
    <property type="entry name" value="Bact_solute-bd_prot1"/>
</dbReference>
<accession>A0A1V5SQ30</accession>
<evidence type="ECO:0000256" key="5">
    <source>
        <dbReference type="SAM" id="SignalP"/>
    </source>
</evidence>
<gene>
    <name evidence="6" type="ORF">BWY41_01526</name>
</gene>
<evidence type="ECO:0000313" key="6">
    <source>
        <dbReference type="EMBL" id="OQA56343.1"/>
    </source>
</evidence>
<protein>
    <submittedName>
        <fullName evidence="6">Putative ABC transporter-binding protein</fullName>
    </submittedName>
</protein>